<dbReference type="EMBL" id="SNSC02000010">
    <property type="protein sequence ID" value="TID20748.1"/>
    <property type="molecule type" value="Genomic_DNA"/>
</dbReference>
<gene>
    <name evidence="1" type="ORF">E6O75_ATG05512</name>
</gene>
<sequence>MLRLGHCESRKVEPVRIPHLQPASDIQIYILRFLIFTSVHPAKISDLLPHDGILLVHGRIDELRTLVKEPFVCEPASPIFFFLVCRLCRQGAGTFIHFWIPFLVWERNISISSPNAVITLAWRQWTFIVTVPYVDPNIILQFLREIV</sequence>
<dbReference type="AlphaFoldDB" id="A0A4Z1P0K6"/>
<protein>
    <submittedName>
        <fullName evidence="1">Uncharacterized protein</fullName>
    </submittedName>
</protein>
<reference evidence="1 2" key="1">
    <citation type="submission" date="2019-04" db="EMBL/GenBank/DDBJ databases">
        <title>High contiguity whole genome sequence and gene annotation resource for two Venturia nashicola isolates.</title>
        <authorList>
            <person name="Prokchorchik M."/>
            <person name="Won K."/>
            <person name="Lee Y."/>
            <person name="Choi E.D."/>
            <person name="Segonzac C."/>
            <person name="Sohn K.H."/>
        </authorList>
    </citation>
    <scope>NUCLEOTIDE SEQUENCE [LARGE SCALE GENOMIC DNA]</scope>
    <source>
        <strain evidence="1 2">PRI2</strain>
    </source>
</reference>
<proteinExistence type="predicted"/>
<name>A0A4Z1P0K6_9PEZI</name>
<evidence type="ECO:0000313" key="1">
    <source>
        <dbReference type="EMBL" id="TID20748.1"/>
    </source>
</evidence>
<comment type="caution">
    <text evidence="1">The sequence shown here is derived from an EMBL/GenBank/DDBJ whole genome shotgun (WGS) entry which is preliminary data.</text>
</comment>
<keyword evidence="2" id="KW-1185">Reference proteome</keyword>
<accession>A0A4Z1P0K6</accession>
<evidence type="ECO:0000313" key="2">
    <source>
        <dbReference type="Proteomes" id="UP000298493"/>
    </source>
</evidence>
<dbReference type="Proteomes" id="UP000298493">
    <property type="component" value="Unassembled WGS sequence"/>
</dbReference>
<organism evidence="1 2">
    <name type="scientific">Venturia nashicola</name>
    <dbReference type="NCBI Taxonomy" id="86259"/>
    <lineage>
        <taxon>Eukaryota</taxon>
        <taxon>Fungi</taxon>
        <taxon>Dikarya</taxon>
        <taxon>Ascomycota</taxon>
        <taxon>Pezizomycotina</taxon>
        <taxon>Dothideomycetes</taxon>
        <taxon>Pleosporomycetidae</taxon>
        <taxon>Venturiales</taxon>
        <taxon>Venturiaceae</taxon>
        <taxon>Venturia</taxon>
    </lineage>
</organism>